<name>A0A7J8TBY4_GOSDV</name>
<evidence type="ECO:0000313" key="2">
    <source>
        <dbReference type="Proteomes" id="UP000593561"/>
    </source>
</evidence>
<dbReference type="Proteomes" id="UP000593561">
    <property type="component" value="Unassembled WGS sequence"/>
</dbReference>
<keyword evidence="2" id="KW-1185">Reference proteome</keyword>
<dbReference type="AlphaFoldDB" id="A0A7J8TBY4"/>
<proteinExistence type="predicted"/>
<evidence type="ECO:0000313" key="1">
    <source>
        <dbReference type="EMBL" id="MBA0635663.1"/>
    </source>
</evidence>
<gene>
    <name evidence="1" type="ORF">Godav_021803</name>
</gene>
<sequence length="360" mass="39341">MLALIAVQRHAAASRSTRPLRREQHGITGGEPTVTLTRLSTLAHTPNLRASLGHLPRADGVGVGVLGFGFGLGLGVGEEQEPQALTREKKRMLSAKRRTMEADLLEAILIFSQNLKACFLGFRVKKVEVFEDGELGVKEGGWCWPAKCSFSSNMANKISFYWELPPPGWIKFNVAGVALEDESGYGGVLSDDKGGKGMADALTKADILRPSVFKHWKPVGTFLEQTLRSKLREIGMLRLIPKMLALIAVQRQAAASRSTRPLRREQHGITGGEPTVTLTKLSTLAHTPNLRASLGHLPRADGVGVGVGLGLEPEEEQDPQLALTREKKRMLSAKRRAMEADLFESILIFSQNLNGLLSWL</sequence>
<organism evidence="1 2">
    <name type="scientific">Gossypium davidsonii</name>
    <name type="common">Davidson's cotton</name>
    <name type="synonym">Gossypium klotzschianum subsp. davidsonii</name>
    <dbReference type="NCBI Taxonomy" id="34287"/>
    <lineage>
        <taxon>Eukaryota</taxon>
        <taxon>Viridiplantae</taxon>
        <taxon>Streptophyta</taxon>
        <taxon>Embryophyta</taxon>
        <taxon>Tracheophyta</taxon>
        <taxon>Spermatophyta</taxon>
        <taxon>Magnoliopsida</taxon>
        <taxon>eudicotyledons</taxon>
        <taxon>Gunneridae</taxon>
        <taxon>Pentapetalae</taxon>
        <taxon>rosids</taxon>
        <taxon>malvids</taxon>
        <taxon>Malvales</taxon>
        <taxon>Malvaceae</taxon>
        <taxon>Malvoideae</taxon>
        <taxon>Gossypium</taxon>
    </lineage>
</organism>
<dbReference type="EMBL" id="JABFAC010242786">
    <property type="protein sequence ID" value="MBA0635663.1"/>
    <property type="molecule type" value="Genomic_DNA"/>
</dbReference>
<accession>A0A7J8TBY4</accession>
<comment type="caution">
    <text evidence="1">The sequence shown here is derived from an EMBL/GenBank/DDBJ whole genome shotgun (WGS) entry which is preliminary data.</text>
</comment>
<reference evidence="1 2" key="1">
    <citation type="journal article" date="2019" name="Genome Biol. Evol.">
        <title>Insights into the evolution of the New World diploid cottons (Gossypium, subgenus Houzingenia) based on genome sequencing.</title>
        <authorList>
            <person name="Grover C.E."/>
            <person name="Arick M.A. 2nd"/>
            <person name="Thrash A."/>
            <person name="Conover J.L."/>
            <person name="Sanders W.S."/>
            <person name="Peterson D.G."/>
            <person name="Frelichowski J.E."/>
            <person name="Scheffler J.A."/>
            <person name="Scheffler B.E."/>
            <person name="Wendel J.F."/>
        </authorList>
    </citation>
    <scope>NUCLEOTIDE SEQUENCE [LARGE SCALE GENOMIC DNA]</scope>
    <source>
        <strain evidence="1">27</strain>
        <tissue evidence="1">Leaf</tissue>
    </source>
</reference>
<protein>
    <submittedName>
        <fullName evidence="1">Uncharacterized protein</fullName>
    </submittedName>
</protein>